<dbReference type="SUPFAM" id="SSF160424">
    <property type="entry name" value="BH3703-like"/>
    <property type="match status" value="1"/>
</dbReference>
<comment type="caution">
    <text evidence="1">The sequence shown here is derived from an EMBL/GenBank/DDBJ whole genome shotgun (WGS) entry which is preliminary data.</text>
</comment>
<dbReference type="InterPro" id="IPR036170">
    <property type="entry name" value="YezG-like_sf"/>
</dbReference>
<evidence type="ECO:0000313" key="1">
    <source>
        <dbReference type="EMBL" id="GMG74192.1"/>
    </source>
</evidence>
<protein>
    <submittedName>
        <fullName evidence="1">DUF600 family protein</fullName>
    </submittedName>
</protein>
<dbReference type="InterPro" id="IPR006728">
    <property type="entry name" value="YezG-like"/>
</dbReference>
<reference evidence="1" key="1">
    <citation type="journal article" date="2024" name="Appl Microbiol">
        <title>Effect of kuratsuki Bacillus and Priestia on Taste of Sake.</title>
        <authorList>
            <person name="Kobayashi K."/>
            <person name="Nishida H."/>
        </authorList>
    </citation>
    <scope>NUCLEOTIDE SEQUENCE</scope>
    <source>
        <strain evidence="1">B-12</strain>
    </source>
</reference>
<name>A0AAX6BKB6_PRIMG</name>
<evidence type="ECO:0000313" key="2">
    <source>
        <dbReference type="Proteomes" id="UP001165240"/>
    </source>
</evidence>
<dbReference type="Gene3D" id="3.30.500.20">
    <property type="entry name" value="BH3703-like domains"/>
    <property type="match status" value="1"/>
</dbReference>
<dbReference type="RefSeq" id="WP_155010103.1">
    <property type="nucleotide sequence ID" value="NZ_BSYK01000001.1"/>
</dbReference>
<dbReference type="Pfam" id="PF04634">
    <property type="entry name" value="YezG-like"/>
    <property type="match status" value="1"/>
</dbReference>
<organism evidence="1 2">
    <name type="scientific">Priestia megaterium</name>
    <name type="common">Bacillus megaterium</name>
    <dbReference type="NCBI Taxonomy" id="1404"/>
    <lineage>
        <taxon>Bacteria</taxon>
        <taxon>Bacillati</taxon>
        <taxon>Bacillota</taxon>
        <taxon>Bacilli</taxon>
        <taxon>Bacillales</taxon>
        <taxon>Bacillaceae</taxon>
        <taxon>Priestia</taxon>
    </lineage>
</organism>
<dbReference type="AlphaFoldDB" id="A0AAX6BKB6"/>
<gene>
    <name evidence="1" type="ORF">ShirakiTB12_26600</name>
</gene>
<dbReference type="Proteomes" id="UP001165240">
    <property type="component" value="Unassembled WGS sequence"/>
</dbReference>
<sequence length="147" mass="17884">MIPVEWGSFYFNGEVKYGQGGVYFFYKVVGEENEYQYSHLILRTYQVEKKAYNHSLHELFHLTVQLQNVFMENQQEPWYSVTMIVNDETKLKVHFSYVNWNDSLFGPSARIKYFEYKYLSRELADEKDKEQMMKMKRYEEDFNSNNQ</sequence>
<accession>A0AAX6BKB6</accession>
<dbReference type="EMBL" id="BSYK01000001">
    <property type="protein sequence ID" value="GMG74192.1"/>
    <property type="molecule type" value="Genomic_DNA"/>
</dbReference>
<proteinExistence type="predicted"/>